<dbReference type="InterPro" id="IPR029044">
    <property type="entry name" value="Nucleotide-diphossugar_trans"/>
</dbReference>
<keyword evidence="1" id="KW-0472">Membrane</keyword>
<dbReference type="PANTHER" id="PTHR48090">
    <property type="entry name" value="UNDECAPRENYL-PHOSPHATE 4-DEOXY-4-FORMAMIDO-L-ARABINOSE TRANSFERASE-RELATED"/>
    <property type="match status" value="1"/>
</dbReference>
<dbReference type="CDD" id="cd04179">
    <property type="entry name" value="DPM_DPG-synthase_like"/>
    <property type="match status" value="1"/>
</dbReference>
<evidence type="ECO:0000256" key="1">
    <source>
        <dbReference type="SAM" id="Phobius"/>
    </source>
</evidence>
<gene>
    <name evidence="3" type="ORF">L0665_01360</name>
</gene>
<dbReference type="AlphaFoldDB" id="A0A9Q4KRL1"/>
<protein>
    <submittedName>
        <fullName evidence="3">Glycosyltransferase family 2 protein</fullName>
    </submittedName>
</protein>
<dbReference type="Pfam" id="PF00535">
    <property type="entry name" value="Glycos_transf_2"/>
    <property type="match status" value="1"/>
</dbReference>
<comment type="caution">
    <text evidence="3">The sequence shown here is derived from an EMBL/GenBank/DDBJ whole genome shotgun (WGS) entry which is preliminary data.</text>
</comment>
<accession>A0A9Q4KRL1</accession>
<evidence type="ECO:0000313" key="3">
    <source>
        <dbReference type="EMBL" id="MDE4907274.1"/>
    </source>
</evidence>
<dbReference type="RefSeq" id="WP_274923934.1">
    <property type="nucleotide sequence ID" value="NZ_JAKELO010000002.1"/>
</dbReference>
<proteinExistence type="predicted"/>
<evidence type="ECO:0000313" key="4">
    <source>
        <dbReference type="Proteomes" id="UP001143747"/>
    </source>
</evidence>
<reference evidence="3" key="1">
    <citation type="submission" date="2022-01" db="EMBL/GenBank/DDBJ databases">
        <title>Draft genome of Methanogenium marinum DSM 15558.</title>
        <authorList>
            <person name="Chen S.-C."/>
            <person name="You Y.-T."/>
        </authorList>
    </citation>
    <scope>NUCLEOTIDE SEQUENCE</scope>
    <source>
        <strain evidence="3">DSM 15558</strain>
    </source>
</reference>
<dbReference type="FunFam" id="3.90.550.10:FF:000123">
    <property type="entry name" value="Cell wall biosynthesis glycosyltransferase"/>
    <property type="match status" value="1"/>
</dbReference>
<dbReference type="InterPro" id="IPR001173">
    <property type="entry name" value="Glyco_trans_2-like"/>
</dbReference>
<dbReference type="SUPFAM" id="SSF53448">
    <property type="entry name" value="Nucleotide-diphospho-sugar transferases"/>
    <property type="match status" value="1"/>
</dbReference>
<organism evidence="3 4">
    <name type="scientific">Methanogenium marinum</name>
    <dbReference type="NCBI Taxonomy" id="348610"/>
    <lineage>
        <taxon>Archaea</taxon>
        <taxon>Methanobacteriati</taxon>
        <taxon>Methanobacteriota</taxon>
        <taxon>Stenosarchaea group</taxon>
        <taxon>Methanomicrobia</taxon>
        <taxon>Methanomicrobiales</taxon>
        <taxon>Methanomicrobiaceae</taxon>
        <taxon>Methanogenium</taxon>
    </lineage>
</organism>
<feature type="domain" description="Glycosyltransferase 2-like" evidence="2">
    <location>
        <begin position="8"/>
        <end position="173"/>
    </location>
</feature>
<keyword evidence="4" id="KW-1185">Reference proteome</keyword>
<dbReference type="Proteomes" id="UP001143747">
    <property type="component" value="Unassembled WGS sequence"/>
</dbReference>
<keyword evidence="1" id="KW-0812">Transmembrane</keyword>
<dbReference type="Gene3D" id="3.90.550.10">
    <property type="entry name" value="Spore Coat Polysaccharide Biosynthesis Protein SpsA, Chain A"/>
    <property type="match status" value="1"/>
</dbReference>
<feature type="transmembrane region" description="Helical" evidence="1">
    <location>
        <begin position="249"/>
        <end position="271"/>
    </location>
</feature>
<sequence>MYRDKKISVVVPAYKEELLIKETLKSIPDYVDRVYVVNDCSPDRTGEIIAEFAKHDDRVVPLTHEVNKGPGAAIVTGYNRAIIENIDLVATMDGDNQMDPAFLPELLDPIIDGKCDLTMGNRLINAKSRKGMSKWRLFGNSILTFLTKIASGYWQMMDPQNGYTVISARALRTIDVDSIYPRYGYLNDRLVKLNISGFKVRNVPHPSRYNNETSGIRYRSYITKVSWLLLKDFLFRLRTKYIIQSFHPLVFFYFFGTMLSALGILMALITIWEKFIAGYNVLFVHGVLSFITFMLGMMFLLFAMLYDMEQERNTNGWY</sequence>
<keyword evidence="1" id="KW-1133">Transmembrane helix</keyword>
<feature type="transmembrane region" description="Helical" evidence="1">
    <location>
        <begin position="283"/>
        <end position="306"/>
    </location>
</feature>
<evidence type="ECO:0000259" key="2">
    <source>
        <dbReference type="Pfam" id="PF00535"/>
    </source>
</evidence>
<dbReference type="EMBL" id="JAKELO010000002">
    <property type="protein sequence ID" value="MDE4907274.1"/>
    <property type="molecule type" value="Genomic_DNA"/>
</dbReference>
<name>A0A9Q4KRL1_9EURY</name>
<dbReference type="PANTHER" id="PTHR48090:SF7">
    <property type="entry name" value="RFBJ PROTEIN"/>
    <property type="match status" value="1"/>
</dbReference>
<dbReference type="InterPro" id="IPR050256">
    <property type="entry name" value="Glycosyltransferase_2"/>
</dbReference>